<protein>
    <submittedName>
        <fullName evidence="1">Uncharacterized protein</fullName>
    </submittedName>
</protein>
<dbReference type="AlphaFoldDB" id="A0AAW7IQB5"/>
<proteinExistence type="predicted"/>
<dbReference type="EMBL" id="JAUCEY010000008">
    <property type="protein sequence ID" value="MDM5453812.1"/>
    <property type="molecule type" value="Genomic_DNA"/>
</dbReference>
<evidence type="ECO:0000313" key="1">
    <source>
        <dbReference type="EMBL" id="MDM5453812.1"/>
    </source>
</evidence>
<organism evidence="1 2">
    <name type="scientific">Peribacillus simplex</name>
    <dbReference type="NCBI Taxonomy" id="1478"/>
    <lineage>
        <taxon>Bacteria</taxon>
        <taxon>Bacillati</taxon>
        <taxon>Bacillota</taxon>
        <taxon>Bacilli</taxon>
        <taxon>Bacillales</taxon>
        <taxon>Bacillaceae</taxon>
        <taxon>Peribacillus</taxon>
    </lineage>
</organism>
<dbReference type="RefSeq" id="WP_289320450.1">
    <property type="nucleotide sequence ID" value="NZ_JAUCEY010000008.1"/>
</dbReference>
<comment type="caution">
    <text evidence="1">The sequence shown here is derived from an EMBL/GenBank/DDBJ whole genome shotgun (WGS) entry which is preliminary data.</text>
</comment>
<evidence type="ECO:0000313" key="2">
    <source>
        <dbReference type="Proteomes" id="UP001234602"/>
    </source>
</evidence>
<gene>
    <name evidence="1" type="ORF">QUF89_16820</name>
</gene>
<sequence>MKIKEAFYLISKPALNQLDYNIYWMRRVLRFFYASLINSRKYTNKEPVGRIPS</sequence>
<reference evidence="1" key="1">
    <citation type="submission" date="2023-06" db="EMBL/GenBank/DDBJ databases">
        <title>Comparative genomics of Bacillaceae isolates and their secondary metabolite potential.</title>
        <authorList>
            <person name="Song L."/>
            <person name="Nielsen L.J."/>
            <person name="Mohite O."/>
            <person name="Xu X."/>
            <person name="Weber T."/>
            <person name="Kovacs A.T."/>
        </authorList>
    </citation>
    <scope>NUCLEOTIDE SEQUENCE</scope>
    <source>
        <strain evidence="1">D8_B_37</strain>
    </source>
</reference>
<name>A0AAW7IQB5_9BACI</name>
<accession>A0AAW7IQB5</accession>
<dbReference type="Proteomes" id="UP001234602">
    <property type="component" value="Unassembled WGS sequence"/>
</dbReference>